<dbReference type="EMBL" id="JBIACJ010000007">
    <property type="protein sequence ID" value="MFE8697386.1"/>
    <property type="molecule type" value="Genomic_DNA"/>
</dbReference>
<feature type="domain" description="Aminoglycoside phosphotransferase" evidence="1">
    <location>
        <begin position="22"/>
        <end position="241"/>
    </location>
</feature>
<keyword evidence="3" id="KW-1185">Reference proteome</keyword>
<evidence type="ECO:0000259" key="1">
    <source>
        <dbReference type="Pfam" id="PF01636"/>
    </source>
</evidence>
<evidence type="ECO:0000313" key="3">
    <source>
        <dbReference type="Proteomes" id="UP001601058"/>
    </source>
</evidence>
<protein>
    <submittedName>
        <fullName evidence="2">Aminoglycoside phosphotransferase family protein</fullName>
        <ecNumber evidence="2">2.7.1.-</ecNumber>
    </submittedName>
</protein>
<proteinExistence type="predicted"/>
<gene>
    <name evidence="2" type="ORF">ACFYKT_13670</name>
</gene>
<dbReference type="InterPro" id="IPR002575">
    <property type="entry name" value="Aminoglycoside_PTrfase"/>
</dbReference>
<comment type="caution">
    <text evidence="2">The sequence shown here is derived from an EMBL/GenBank/DDBJ whole genome shotgun (WGS) entry which is preliminary data.</text>
</comment>
<dbReference type="Proteomes" id="UP001601058">
    <property type="component" value="Unassembled WGS sequence"/>
</dbReference>
<dbReference type="EC" id="2.7.1.-" evidence="2"/>
<evidence type="ECO:0000313" key="2">
    <source>
        <dbReference type="EMBL" id="MFE8697386.1"/>
    </source>
</evidence>
<dbReference type="RefSeq" id="WP_389220477.1">
    <property type="nucleotide sequence ID" value="NZ_JBIACJ010000007.1"/>
</dbReference>
<accession>A0ABW6JZT2</accession>
<organism evidence="2 3">
    <name type="scientific">Cytobacillus mangrovibacter</name>
    <dbReference type="NCBI Taxonomy" id="3299024"/>
    <lineage>
        <taxon>Bacteria</taxon>
        <taxon>Bacillati</taxon>
        <taxon>Bacillota</taxon>
        <taxon>Bacilli</taxon>
        <taxon>Bacillales</taxon>
        <taxon>Bacillaceae</taxon>
        <taxon>Cytobacillus</taxon>
    </lineage>
</organism>
<dbReference type="PANTHER" id="PTHR21310">
    <property type="entry name" value="AMINOGLYCOSIDE PHOSPHOTRANSFERASE-RELATED-RELATED"/>
    <property type="match status" value="1"/>
</dbReference>
<dbReference type="Pfam" id="PF01636">
    <property type="entry name" value="APH"/>
    <property type="match status" value="1"/>
</dbReference>
<reference evidence="2 3" key="1">
    <citation type="submission" date="2024-08" db="EMBL/GenBank/DDBJ databases">
        <title>Two novel Cytobacillus novel species.</title>
        <authorList>
            <person name="Liu G."/>
        </authorList>
    </citation>
    <scope>NUCLEOTIDE SEQUENCE [LARGE SCALE GENOMIC DNA]</scope>
    <source>
        <strain evidence="2 3">FJAT-53684</strain>
    </source>
</reference>
<dbReference type="Gene3D" id="3.90.1200.10">
    <property type="match status" value="1"/>
</dbReference>
<dbReference type="Gene3D" id="3.30.200.20">
    <property type="entry name" value="Phosphorylase Kinase, domain 1"/>
    <property type="match status" value="1"/>
</dbReference>
<dbReference type="PANTHER" id="PTHR21310:SF42">
    <property type="entry name" value="BIFUNCTIONAL AAC_APH"/>
    <property type="match status" value="1"/>
</dbReference>
<name>A0ABW6JZT2_9BACI</name>
<dbReference type="InterPro" id="IPR051678">
    <property type="entry name" value="AGP_Transferase"/>
</dbReference>
<dbReference type="InterPro" id="IPR011009">
    <property type="entry name" value="Kinase-like_dom_sf"/>
</dbReference>
<dbReference type="SUPFAM" id="SSF56112">
    <property type="entry name" value="Protein kinase-like (PK-like)"/>
    <property type="match status" value="1"/>
</dbReference>
<keyword evidence="2" id="KW-0808">Transferase</keyword>
<dbReference type="GO" id="GO:0016740">
    <property type="term" value="F:transferase activity"/>
    <property type="evidence" value="ECO:0007669"/>
    <property type="project" value="UniProtKB-KW"/>
</dbReference>
<sequence length="299" mass="34209">MLESEMLDFVKSNLSNTTVNEIEVNNKGWDNHIMIINKAIVFRFPKSRALLTKVVDEVKLLECLSLKEPIVKIPKYELVYNGNKPKAVKYPLIKGKSLSEHAIYDLSANPENAKIIGDFLTKLHSIDLSELEGTKLDTVHTLNYWQGLYSSVKTVVFPYLNQHQQEEVNEIFADFIRDFPSLTYKKTVIHGDLTSSNMIFNKEDGLVTGIIDFTDAQIGDPAFDFAGLYWNFGPAFTREVLSWYSASESVDTLFSRVSSFYGLQPIFHELIYAIENNHRIHVDRAFEKITNLRMGRTVL</sequence>